<gene>
    <name evidence="1" type="ORF">NME_0928</name>
</gene>
<dbReference type="EMBL" id="AM889137">
    <property type="protein sequence ID" value="CBA05826.1"/>
    <property type="molecule type" value="Genomic_DNA"/>
</dbReference>
<dbReference type="AlphaFoldDB" id="C6SCB2"/>
<sequence length="52" mass="6004">MRRIRQVSTHPTIHPDRLLRIRRHPGKRKKMPSENLSDGIFAGKSVKDFAPA</sequence>
<evidence type="ECO:0000313" key="1">
    <source>
        <dbReference type="EMBL" id="CBA05826.1"/>
    </source>
</evidence>
<name>C6SCB2_NEIME</name>
<organism evidence="1">
    <name type="scientific">Neisseria meningitidis alpha153</name>
    <dbReference type="NCBI Taxonomy" id="663926"/>
    <lineage>
        <taxon>Bacteria</taxon>
        <taxon>Pseudomonadati</taxon>
        <taxon>Pseudomonadota</taxon>
        <taxon>Betaproteobacteria</taxon>
        <taxon>Neisseriales</taxon>
        <taxon>Neisseriaceae</taxon>
        <taxon>Neisseria</taxon>
    </lineage>
</organism>
<proteinExistence type="predicted"/>
<reference evidence="1" key="1">
    <citation type="journal article" date="2008" name="Proc. Natl. Acad. Sci. U.S.A.">
        <title>Whole-genome comparison of disease and carriage strains provides insights into virulence evolution in Neisseria meningitidis.</title>
        <authorList>
            <person name="Schoen C."/>
            <person name="Blom J."/>
            <person name="Claus H."/>
            <person name="Schramm-Glueck A."/>
            <person name="Brandt P."/>
            <person name="Mueller T."/>
            <person name="Goesmann A."/>
            <person name="Joseph B."/>
            <person name="Konietzny S."/>
            <person name="Kurzai O."/>
            <person name="Schmitt C."/>
            <person name="Friedrich T."/>
            <person name="Linke B."/>
            <person name="Vogel U."/>
            <person name="Frosch M."/>
        </authorList>
    </citation>
    <scope>NUCLEOTIDE SEQUENCE</scope>
    <source>
        <strain evidence="1">Alpha153</strain>
    </source>
</reference>
<accession>C6SCB2</accession>
<protein>
    <submittedName>
        <fullName evidence="1">Uncharacterized protein</fullName>
    </submittedName>
</protein>